<name>A0A285SXC0_9BACL</name>
<feature type="transmembrane region" description="Helical" evidence="1">
    <location>
        <begin position="383"/>
        <end position="404"/>
    </location>
</feature>
<evidence type="ECO:0000256" key="1">
    <source>
        <dbReference type="SAM" id="Phobius"/>
    </source>
</evidence>
<reference evidence="3" key="1">
    <citation type="submission" date="2017-08" db="EMBL/GenBank/DDBJ databases">
        <authorList>
            <person name="Varghese N."/>
            <person name="Submissions S."/>
        </authorList>
    </citation>
    <scope>NUCLEOTIDE SEQUENCE [LARGE SCALE GENOMIC DNA]</scope>
    <source>
        <strain evidence="3">JC22</strain>
    </source>
</reference>
<gene>
    <name evidence="2" type="ORF">SAMN05880501_106123</name>
</gene>
<evidence type="ECO:0000313" key="3">
    <source>
        <dbReference type="Proteomes" id="UP000219636"/>
    </source>
</evidence>
<dbReference type="Proteomes" id="UP000219636">
    <property type="component" value="Unassembled WGS sequence"/>
</dbReference>
<proteinExistence type="predicted"/>
<feature type="transmembrane region" description="Helical" evidence="1">
    <location>
        <begin position="190"/>
        <end position="220"/>
    </location>
</feature>
<feature type="transmembrane region" description="Helical" evidence="1">
    <location>
        <begin position="307"/>
        <end position="327"/>
    </location>
</feature>
<feature type="transmembrane region" description="Helical" evidence="1">
    <location>
        <begin position="59"/>
        <end position="78"/>
    </location>
</feature>
<keyword evidence="1" id="KW-0472">Membrane</keyword>
<organism evidence="2 3">
    <name type="scientific">Ureibacillus xyleni</name>
    <dbReference type="NCBI Taxonomy" id="614648"/>
    <lineage>
        <taxon>Bacteria</taxon>
        <taxon>Bacillati</taxon>
        <taxon>Bacillota</taxon>
        <taxon>Bacilli</taxon>
        <taxon>Bacillales</taxon>
        <taxon>Caryophanaceae</taxon>
        <taxon>Ureibacillus</taxon>
    </lineage>
</organism>
<feature type="transmembrane region" description="Helical" evidence="1">
    <location>
        <begin position="85"/>
        <end position="106"/>
    </location>
</feature>
<feature type="transmembrane region" description="Helical" evidence="1">
    <location>
        <begin position="146"/>
        <end position="170"/>
    </location>
</feature>
<keyword evidence="1" id="KW-1133">Transmembrane helix</keyword>
<feature type="transmembrane region" description="Helical" evidence="1">
    <location>
        <begin position="121"/>
        <end position="139"/>
    </location>
</feature>
<keyword evidence="3" id="KW-1185">Reference proteome</keyword>
<keyword evidence="1" id="KW-0812">Transmembrane</keyword>
<feature type="transmembrane region" description="Helical" evidence="1">
    <location>
        <begin position="1400"/>
        <end position="1422"/>
    </location>
</feature>
<sequence length="1441" mass="167333">MARSLCIAFLIGIVLFLSREMIFSRKYIVFSDLDFGYYDSLYIERILGLFNENFSSMNFFNLSRLVFVYPLHLISSFFDDSVPQLILKLIIGTILLLSSIGAYKLIEYLLLGHFNSFPSRLHYVGIIIPALFYTLNPWVIIRIQHIFLLVGYACFPWIILYFLRLFPIYVVSKESSKRLTWDDYSASIKISFFVCLGSAAIHYFFYYVIALGIIFIFILLKNIRLSRPSIKNLLLITIKKVFLLIGCITLFNAYWILTYINSMFITSVEPSNVNVVDTLQMFSRFSSIPNVLYLISYWWPMFEVNRYLNWSFWVGGGVFLALIIYIISFRYGWHFYIRLFTWLTIFITVLSLGVNTAIISDFNVFVVTKVPIIGHIFRDPNKLIGPMALFYSILIGFGVDRILFSLRTFGFPRIIQMISIFILLTALYFYFKPFSEVFINHYYDTVRVPDEYEEVQKHYLDEGKILWTPSMEHMLLPNGISSFEWNDINNNELIKASSDFHLYSSKKPTIFQNENNHGMVRYVSSYIQHILDNGTAQHLGETISWMGFNEVGYHGDVFGHKERQDFNKKVIEEQHDLEKHYENDVFSLYKTGANDSNVHGVNKFVYSTKPLPNVSSLLDYKGDLNISSNDTGLFWAQLQKQQPPLNQNTLLVGDSYLDFLIPFLAEKYSYYPFDFINTGNPYKGWGKTRVQEADWVWALKMNQLNNNWDYDYGKGLIYTYAPFKLNIEPHKVSSYKGKAIITMDDVLNGFFEPENEEVFRLTPFLQNNTSSTVLEGFVQTKDVNGKLWNVAKSKLINLEQKELSKFLRVRVKMSGVNAGSVHFKVRFFDKKSEEIQVGFVSSSNVLSEYNQSEFFNDFVIPMEAKYFRIDILSNQYEANPTYLWIHDFEISNLSNIGVQNEFILPIRKDKEDTYRVLVRMFHSKVGGTTTFSSGSNFTEINTKQENNKFVWTDLGEMPIENGKLKIIPSDGLTAINAVVAIPSSEFEQVREIAENHLNGVQMDTSLIRQDYVVQDEIDTSSVKDYYSTPASIGDNVFPVLHGKVTKNLEVISNQTFIPSIIGNIKDGHFVKYKILQDGKTIYEDSNFAKKKLERNFQNYDGEINNTPNRYFLSLSLRKDNKWRMERYDFKPVSLKKGKYKIEIIAHSNISNLLDKNNVHLLTYKEIIVPQEMKGSDEQAIRFANFGYEQGNISIEKIQKNNSIKLKNGPTRSEQWIIYTTDPVRVNEGERYLFDFDLTHSGISMLHGKLQWLNNSKELYKSTVLEGSSTHMKSVIKIEKDGYIQPTFLFKGKQKEEGTFVLKHAKMYPIDNLIKLESSHLLPENSLKDITDGKLEEKNGHILSSGYDYLIHNEAYQGVWRLYGNEVESPFIINFFHNGFYIGDQSTLYKGSIQLSTILRIPYFIGIVLLVLAFIFLLFILFLESRFSRKKRKKQRVLLNRD</sequence>
<feature type="transmembrane region" description="Helical" evidence="1">
    <location>
        <begin position="241"/>
        <end position="260"/>
    </location>
</feature>
<protein>
    <submittedName>
        <fullName evidence="2">Uncharacterized protein</fullName>
    </submittedName>
</protein>
<accession>A0A285SXC0</accession>
<dbReference type="EMBL" id="OBMQ01000006">
    <property type="protein sequence ID" value="SOC11304.1"/>
    <property type="molecule type" value="Genomic_DNA"/>
</dbReference>
<evidence type="ECO:0000313" key="2">
    <source>
        <dbReference type="EMBL" id="SOC11304.1"/>
    </source>
</evidence>
<feature type="transmembrane region" description="Helical" evidence="1">
    <location>
        <begin position="339"/>
        <end position="359"/>
    </location>
</feature>
<feature type="transmembrane region" description="Helical" evidence="1">
    <location>
        <begin position="411"/>
        <end position="431"/>
    </location>
</feature>